<dbReference type="Proteomes" id="UP000216021">
    <property type="component" value="Unassembled WGS sequence"/>
</dbReference>
<sequence length="192" mass="22332">MNKTDKERSIEVNESKKSVYKSSDIEKKKRKLQRDRDNKAAAQKKYSETGFTRTKIYLGRDVYERLADIYERQHGKPLNIEGRKDIDSLSRVISYCINRTYKFAYINKGEGTRDDILPARNARSQELYDLHQAAKFLKASGYSTAEIRRKLSTNGCPPPNILNSNQKRPWVDRDVEDLLNLETLNADLRDIN</sequence>
<evidence type="ECO:0000313" key="3">
    <source>
        <dbReference type="Proteomes" id="UP000216021"/>
    </source>
</evidence>
<feature type="compositionally biased region" description="Basic and acidic residues" evidence="1">
    <location>
        <begin position="1"/>
        <end position="27"/>
    </location>
</feature>
<dbReference type="RefSeq" id="WP_076944368.1">
    <property type="nucleotide sequence ID" value="NZ_MOXD01000024.1"/>
</dbReference>
<dbReference type="EMBL" id="MOXD01000024">
    <property type="protein sequence ID" value="OMQ18784.1"/>
    <property type="molecule type" value="Genomic_DNA"/>
</dbReference>
<reference evidence="2 3" key="1">
    <citation type="submission" date="2016-11" db="EMBL/GenBank/DDBJ databases">
        <title>Rahnella oryzae sp. nov., isolated from rice root.</title>
        <authorList>
            <person name="Zhang X.-X."/>
            <person name="Zhang J."/>
        </authorList>
    </citation>
    <scope>NUCLEOTIDE SEQUENCE [LARGE SCALE GENOMIC DNA]</scope>
    <source>
        <strain evidence="2 3">J11-6</strain>
    </source>
</reference>
<dbReference type="AlphaFoldDB" id="A0A1S8CDW3"/>
<name>A0A1S8CDW3_9GAMM</name>
<proteinExistence type="predicted"/>
<protein>
    <submittedName>
        <fullName evidence="2">Uncharacterized protein</fullName>
    </submittedName>
</protein>
<organism evidence="2 3">
    <name type="scientific">Serratia oryzae</name>
    <dbReference type="NCBI Taxonomy" id="2034155"/>
    <lineage>
        <taxon>Bacteria</taxon>
        <taxon>Pseudomonadati</taxon>
        <taxon>Pseudomonadota</taxon>
        <taxon>Gammaproteobacteria</taxon>
        <taxon>Enterobacterales</taxon>
        <taxon>Yersiniaceae</taxon>
        <taxon>Serratia</taxon>
    </lineage>
</organism>
<feature type="region of interest" description="Disordered" evidence="1">
    <location>
        <begin position="1"/>
        <end position="45"/>
    </location>
</feature>
<gene>
    <name evidence="2" type="ORF">BMI79_21825</name>
</gene>
<evidence type="ECO:0000313" key="2">
    <source>
        <dbReference type="EMBL" id="OMQ18784.1"/>
    </source>
</evidence>
<keyword evidence="3" id="KW-1185">Reference proteome</keyword>
<evidence type="ECO:0000256" key="1">
    <source>
        <dbReference type="SAM" id="MobiDB-lite"/>
    </source>
</evidence>
<comment type="caution">
    <text evidence="2">The sequence shown here is derived from an EMBL/GenBank/DDBJ whole genome shotgun (WGS) entry which is preliminary data.</text>
</comment>
<accession>A0A1S8CDW3</accession>